<protein>
    <submittedName>
        <fullName evidence="2">Uncharacterized protein</fullName>
    </submittedName>
</protein>
<sequence length="144" mass="14578">MWIAILALSCLLSVALARIVGISVPKTIAPGEVSNAILLTEKYTQPVSDVAIAFGVAPGAGFPGNLGTTLKSLYLGPEKSNTLTNITVAIDPVPQSIALGAATLSATLYSLYGTSSSAVLTNFAVAVAIANVTSSEYVSSNGSF</sequence>
<keyword evidence="1" id="KW-0732">Signal</keyword>
<evidence type="ECO:0000256" key="1">
    <source>
        <dbReference type="SAM" id="SignalP"/>
    </source>
</evidence>
<dbReference type="OrthoDB" id="3913322at2759"/>
<dbReference type="Proteomes" id="UP000316270">
    <property type="component" value="Chromosome 16"/>
</dbReference>
<keyword evidence="3" id="KW-1185">Reference proteome</keyword>
<organism evidence="2 3">
    <name type="scientific">Venturia effusa</name>
    <dbReference type="NCBI Taxonomy" id="50376"/>
    <lineage>
        <taxon>Eukaryota</taxon>
        <taxon>Fungi</taxon>
        <taxon>Dikarya</taxon>
        <taxon>Ascomycota</taxon>
        <taxon>Pezizomycotina</taxon>
        <taxon>Dothideomycetes</taxon>
        <taxon>Pleosporomycetidae</taxon>
        <taxon>Venturiales</taxon>
        <taxon>Venturiaceae</taxon>
        <taxon>Venturia</taxon>
    </lineage>
</organism>
<accession>A0A517LMI4</accession>
<reference evidence="2 3" key="1">
    <citation type="submission" date="2019-07" db="EMBL/GenBank/DDBJ databases">
        <title>Finished genome of Venturia effusa.</title>
        <authorList>
            <person name="Young C.A."/>
            <person name="Cox M.P."/>
            <person name="Ganley A.R.D."/>
            <person name="David W.J."/>
        </authorList>
    </citation>
    <scope>NUCLEOTIDE SEQUENCE [LARGE SCALE GENOMIC DNA]</scope>
    <source>
        <strain evidence="3">albino</strain>
    </source>
</reference>
<dbReference type="Pfam" id="PF19271">
    <property type="entry name" value="Nis1"/>
    <property type="match status" value="1"/>
</dbReference>
<proteinExistence type="predicted"/>
<feature type="signal peptide" evidence="1">
    <location>
        <begin position="1"/>
        <end position="17"/>
    </location>
</feature>
<dbReference type="EMBL" id="CP042200">
    <property type="protein sequence ID" value="QDS76776.1"/>
    <property type="molecule type" value="Genomic_DNA"/>
</dbReference>
<evidence type="ECO:0000313" key="3">
    <source>
        <dbReference type="Proteomes" id="UP000316270"/>
    </source>
</evidence>
<feature type="chain" id="PRO_5021744327" evidence="1">
    <location>
        <begin position="18"/>
        <end position="144"/>
    </location>
</feature>
<gene>
    <name evidence="2" type="ORF">FKW77_002006</name>
</gene>
<dbReference type="AlphaFoldDB" id="A0A517LMI4"/>
<dbReference type="InterPro" id="IPR045469">
    <property type="entry name" value="Nis1"/>
</dbReference>
<name>A0A517LMI4_9PEZI</name>
<evidence type="ECO:0000313" key="2">
    <source>
        <dbReference type="EMBL" id="QDS76776.1"/>
    </source>
</evidence>